<proteinExistence type="predicted"/>
<dbReference type="GO" id="GO:0004984">
    <property type="term" value="F:olfactory receptor activity"/>
    <property type="evidence" value="ECO:0007669"/>
    <property type="project" value="InterPro"/>
</dbReference>
<organism evidence="10 11">
    <name type="scientific">Nezara viridula</name>
    <name type="common">Southern green stink bug</name>
    <name type="synonym">Cimex viridulus</name>
    <dbReference type="NCBI Taxonomy" id="85310"/>
    <lineage>
        <taxon>Eukaryota</taxon>
        <taxon>Metazoa</taxon>
        <taxon>Ecdysozoa</taxon>
        <taxon>Arthropoda</taxon>
        <taxon>Hexapoda</taxon>
        <taxon>Insecta</taxon>
        <taxon>Pterygota</taxon>
        <taxon>Neoptera</taxon>
        <taxon>Paraneoptera</taxon>
        <taxon>Hemiptera</taxon>
        <taxon>Heteroptera</taxon>
        <taxon>Panheteroptera</taxon>
        <taxon>Pentatomomorpha</taxon>
        <taxon>Pentatomoidea</taxon>
        <taxon>Pentatomidae</taxon>
        <taxon>Pentatominae</taxon>
        <taxon>Nezara</taxon>
    </lineage>
</organism>
<keyword evidence="8" id="KW-0675">Receptor</keyword>
<dbReference type="GO" id="GO:0007165">
    <property type="term" value="P:signal transduction"/>
    <property type="evidence" value="ECO:0007669"/>
    <property type="project" value="UniProtKB-KW"/>
</dbReference>
<dbReference type="OrthoDB" id="6625624at2759"/>
<keyword evidence="11" id="KW-1185">Reference proteome</keyword>
<evidence type="ECO:0000256" key="5">
    <source>
        <dbReference type="ARBA" id="ARBA00022725"/>
    </source>
</evidence>
<sequence>MFLFSIFSQRLTDLNEKLRFEIYCIKWYLCDNDVKTSLKIFQEVTLRPMTLVAGGLVPANMDTFAKVINSSYSYYNLVTAFNIA</sequence>
<dbReference type="GO" id="GO:0005886">
    <property type="term" value="C:plasma membrane"/>
    <property type="evidence" value="ECO:0007669"/>
    <property type="project" value="UniProtKB-SubCell"/>
</dbReference>
<accession>A0A9P0DZ46</accession>
<dbReference type="AlphaFoldDB" id="A0A9P0DZ46"/>
<evidence type="ECO:0000256" key="2">
    <source>
        <dbReference type="ARBA" id="ARBA00022475"/>
    </source>
</evidence>
<keyword evidence="6" id="KW-1133">Transmembrane helix</keyword>
<keyword evidence="5" id="KW-0552">Olfaction</keyword>
<dbReference type="Pfam" id="PF02949">
    <property type="entry name" value="7tm_6"/>
    <property type="match status" value="1"/>
</dbReference>
<dbReference type="PANTHER" id="PTHR21137:SF35">
    <property type="entry name" value="ODORANT RECEPTOR 19A-RELATED"/>
    <property type="match status" value="1"/>
</dbReference>
<keyword evidence="4" id="KW-0812">Transmembrane</keyword>
<evidence type="ECO:0000256" key="9">
    <source>
        <dbReference type="ARBA" id="ARBA00023224"/>
    </source>
</evidence>
<gene>
    <name evidence="10" type="ORF">NEZAVI_LOCUS885</name>
</gene>
<evidence type="ECO:0000256" key="7">
    <source>
        <dbReference type="ARBA" id="ARBA00023136"/>
    </source>
</evidence>
<dbReference type="GO" id="GO:0005549">
    <property type="term" value="F:odorant binding"/>
    <property type="evidence" value="ECO:0007669"/>
    <property type="project" value="InterPro"/>
</dbReference>
<name>A0A9P0DZ46_NEZVI</name>
<evidence type="ECO:0000256" key="3">
    <source>
        <dbReference type="ARBA" id="ARBA00022606"/>
    </source>
</evidence>
<evidence type="ECO:0000313" key="11">
    <source>
        <dbReference type="Proteomes" id="UP001152798"/>
    </source>
</evidence>
<dbReference type="PANTHER" id="PTHR21137">
    <property type="entry name" value="ODORANT RECEPTOR"/>
    <property type="match status" value="1"/>
</dbReference>
<dbReference type="EMBL" id="OV725077">
    <property type="protein sequence ID" value="CAH1389482.1"/>
    <property type="molecule type" value="Genomic_DNA"/>
</dbReference>
<protein>
    <submittedName>
        <fullName evidence="10">Uncharacterized protein</fullName>
    </submittedName>
</protein>
<keyword evidence="7" id="KW-0472">Membrane</keyword>
<dbReference type="InterPro" id="IPR004117">
    <property type="entry name" value="7tm6_olfct_rcpt"/>
</dbReference>
<evidence type="ECO:0000256" key="1">
    <source>
        <dbReference type="ARBA" id="ARBA00004651"/>
    </source>
</evidence>
<reference evidence="10" key="1">
    <citation type="submission" date="2022-01" db="EMBL/GenBank/DDBJ databases">
        <authorList>
            <person name="King R."/>
        </authorList>
    </citation>
    <scope>NUCLEOTIDE SEQUENCE</scope>
</reference>
<evidence type="ECO:0000256" key="8">
    <source>
        <dbReference type="ARBA" id="ARBA00023170"/>
    </source>
</evidence>
<comment type="subcellular location">
    <subcellularLocation>
        <location evidence="1">Cell membrane</location>
        <topology evidence="1">Multi-pass membrane protein</topology>
    </subcellularLocation>
</comment>
<evidence type="ECO:0000313" key="10">
    <source>
        <dbReference type="EMBL" id="CAH1389482.1"/>
    </source>
</evidence>
<evidence type="ECO:0000256" key="6">
    <source>
        <dbReference type="ARBA" id="ARBA00022989"/>
    </source>
</evidence>
<keyword evidence="9" id="KW-0807">Transducer</keyword>
<keyword evidence="2" id="KW-1003">Cell membrane</keyword>
<evidence type="ECO:0000256" key="4">
    <source>
        <dbReference type="ARBA" id="ARBA00022692"/>
    </source>
</evidence>
<dbReference type="Proteomes" id="UP001152798">
    <property type="component" value="Chromosome 1"/>
</dbReference>
<keyword evidence="3" id="KW-0716">Sensory transduction</keyword>